<feature type="active site" description="Schiff-base intermediate with substrate; via pyruvic acid" evidence="10">
    <location>
        <position position="69"/>
    </location>
</feature>
<comment type="function">
    <text evidence="10">Catalyzes the decarboxylation of S-adenosylmethionine to S-adenosylmethioninamine (dcAdoMet), the propylamine donor required for the synthesis of the polyamines spermine and spermidine from the diamine putrescine.</text>
</comment>
<dbReference type="RefSeq" id="WP_184101946.1">
    <property type="nucleotide sequence ID" value="NZ_JACHHN010000006.1"/>
</dbReference>
<dbReference type="InterPro" id="IPR042286">
    <property type="entry name" value="AdoMetDC_C"/>
</dbReference>
<comment type="caution">
    <text evidence="11">The sequence shown here is derived from an EMBL/GenBank/DDBJ whole genome shotgun (WGS) entry which is preliminary data.</text>
</comment>
<dbReference type="GO" id="GO:0004014">
    <property type="term" value="F:adenosylmethionine decarboxylase activity"/>
    <property type="evidence" value="ECO:0007669"/>
    <property type="project" value="UniProtKB-UniRule"/>
</dbReference>
<feature type="active site" description="Proton acceptor; for processing activity" evidence="10">
    <location>
        <position position="74"/>
    </location>
</feature>
<keyword evidence="1 10" id="KW-0949">S-adenosyl-L-methionine</keyword>
<evidence type="ECO:0000256" key="10">
    <source>
        <dbReference type="HAMAP-Rule" id="MF_00464"/>
    </source>
</evidence>
<keyword evidence="2 10" id="KW-0210">Decarboxylase</keyword>
<evidence type="ECO:0000256" key="8">
    <source>
        <dbReference type="ARBA" id="ARBA00023270"/>
    </source>
</evidence>
<feature type="active site" description="Proton donor; for catalytic activity" evidence="10">
    <location>
        <position position="89"/>
    </location>
</feature>
<proteinExistence type="inferred from homology"/>
<feature type="modified residue" description="Pyruvic acid (Ser); by autocatalysis" evidence="10">
    <location>
        <position position="69"/>
    </location>
</feature>
<keyword evidence="5 10" id="KW-0620">Polyamine biosynthesis</keyword>
<dbReference type="GO" id="GO:0005829">
    <property type="term" value="C:cytosol"/>
    <property type="evidence" value="ECO:0007669"/>
    <property type="project" value="TreeGrafter"/>
</dbReference>
<dbReference type="Pfam" id="PF02675">
    <property type="entry name" value="AdoMet_dc"/>
    <property type="match status" value="1"/>
</dbReference>
<dbReference type="EMBL" id="JACHHN010000006">
    <property type="protein sequence ID" value="MBB5192265.1"/>
    <property type="molecule type" value="Genomic_DNA"/>
</dbReference>
<keyword evidence="4 10" id="KW-0745">Spermidine biosynthesis</keyword>
<dbReference type="Gene3D" id="3.30.160.750">
    <property type="match status" value="1"/>
</dbReference>
<name>A0A840RG05_9NEIS</name>
<dbReference type="InterPro" id="IPR017716">
    <property type="entry name" value="S-AdoMet_deCOase_pro-enz"/>
</dbReference>
<dbReference type="AlphaFoldDB" id="A0A840RG05"/>
<evidence type="ECO:0000256" key="5">
    <source>
        <dbReference type="ARBA" id="ARBA00023115"/>
    </source>
</evidence>
<sequence length="120" mass="12920">MTDAHAYTPGLHVLADFYGVDEVVLSDGILLQTALKEAATAAGASVIASHFHHFGPQMGVTGVLLLRESHISIHTWPETGLAVIDIFMCGHAQPRQALTALQHHLRPTRVVQQSIKRGAP</sequence>
<keyword evidence="3 10" id="KW-0068">Autocatalytic cleavage</keyword>
<keyword evidence="8 10" id="KW-0704">Schiff base</keyword>
<reference evidence="11 12" key="1">
    <citation type="submission" date="2020-08" db="EMBL/GenBank/DDBJ databases">
        <title>Genomic Encyclopedia of Type Strains, Phase IV (KMG-IV): sequencing the most valuable type-strain genomes for metagenomic binning, comparative biology and taxonomic classification.</title>
        <authorList>
            <person name="Goeker M."/>
        </authorList>
    </citation>
    <scope>NUCLEOTIDE SEQUENCE [LARGE SCALE GENOMIC DNA]</scope>
    <source>
        <strain evidence="11 12">DSM 18233</strain>
    </source>
</reference>
<dbReference type="Proteomes" id="UP000543030">
    <property type="component" value="Unassembled WGS sequence"/>
</dbReference>
<protein>
    <recommendedName>
        <fullName evidence="10">S-adenosylmethionine decarboxylase proenzyme</fullName>
        <shortName evidence="10">AdoMetDC</shortName>
        <shortName evidence="10">SAMDC</shortName>
        <ecNumber evidence="10">4.1.1.50</ecNumber>
    </recommendedName>
    <component>
        <recommendedName>
            <fullName evidence="10">S-adenosylmethionine decarboxylase beta chain</fullName>
        </recommendedName>
    </component>
    <component>
        <recommendedName>
            <fullName evidence="10">S-adenosylmethionine decarboxylase alpha chain</fullName>
        </recommendedName>
    </component>
</protein>
<keyword evidence="9 10" id="KW-0670">Pyruvate</keyword>
<dbReference type="SUPFAM" id="SSF56276">
    <property type="entry name" value="S-adenosylmethionine decarboxylase"/>
    <property type="match status" value="1"/>
</dbReference>
<comment type="subunit">
    <text evidence="10">Heterotetramer of two alpha and two beta chains arranged as a dimer of alpha/beta heterodimers.</text>
</comment>
<organism evidence="11 12">
    <name type="scientific">Silvimonas terrae</name>
    <dbReference type="NCBI Taxonomy" id="300266"/>
    <lineage>
        <taxon>Bacteria</taxon>
        <taxon>Pseudomonadati</taxon>
        <taxon>Pseudomonadota</taxon>
        <taxon>Betaproteobacteria</taxon>
        <taxon>Neisseriales</taxon>
        <taxon>Chitinibacteraceae</taxon>
        <taxon>Silvimonas</taxon>
    </lineage>
</organism>
<evidence type="ECO:0000256" key="1">
    <source>
        <dbReference type="ARBA" id="ARBA00022691"/>
    </source>
</evidence>
<gene>
    <name evidence="10" type="primary">speH</name>
    <name evidence="11" type="ORF">HNQ50_003006</name>
</gene>
<evidence type="ECO:0000256" key="4">
    <source>
        <dbReference type="ARBA" id="ARBA00023066"/>
    </source>
</evidence>
<keyword evidence="7 10" id="KW-0456">Lyase</keyword>
<dbReference type="PANTHER" id="PTHR33866:SF2">
    <property type="entry name" value="S-ADENOSYLMETHIONINE DECARBOXYLASE PROENZYME"/>
    <property type="match status" value="1"/>
</dbReference>
<dbReference type="EC" id="4.1.1.50" evidence="10"/>
<comment type="PTM">
    <text evidence="10">Is synthesized initially as an inactive proenzyme. Formation of the active enzyme involves a self-maturation process in which the active site pyruvoyl group is generated from an internal serine residue via an autocatalytic post-translational modification. Two non-identical subunits are generated from the proenzyme in this reaction, and the pyruvate is formed at the N-terminus of the alpha chain, which is derived from the carboxyl end of the proenzyme. The post-translation cleavage follows an unusual pathway, termed non-hydrolytic serinolysis, in which the side chain hydroxyl group of the serine supplies its oxygen atom to form the C-terminus of the beta chain, while the remainder of the serine residue undergoes an oxidative deamination to produce ammonia and the pyruvoyl group blocking the N-terminus of the alpha chain.</text>
</comment>
<evidence type="ECO:0000256" key="6">
    <source>
        <dbReference type="ARBA" id="ARBA00023145"/>
    </source>
</evidence>
<feature type="site" description="Cleavage (non-hydrolytic); by autolysis" evidence="10">
    <location>
        <begin position="68"/>
        <end position="69"/>
    </location>
</feature>
<evidence type="ECO:0000313" key="11">
    <source>
        <dbReference type="EMBL" id="MBB5192265.1"/>
    </source>
</evidence>
<keyword evidence="6 10" id="KW-0865">Zymogen</keyword>
<evidence type="ECO:0000256" key="3">
    <source>
        <dbReference type="ARBA" id="ARBA00022813"/>
    </source>
</evidence>
<feature type="chain" id="PRO_5033182041" description="S-adenosylmethionine decarboxylase alpha chain" evidence="10">
    <location>
        <begin position="69"/>
        <end position="120"/>
    </location>
</feature>
<comment type="catalytic activity">
    <reaction evidence="10">
        <text>S-adenosyl-L-methionine + H(+) = S-adenosyl 3-(methylsulfanyl)propylamine + CO2</text>
        <dbReference type="Rhea" id="RHEA:15981"/>
        <dbReference type="ChEBI" id="CHEBI:15378"/>
        <dbReference type="ChEBI" id="CHEBI:16526"/>
        <dbReference type="ChEBI" id="CHEBI:57443"/>
        <dbReference type="ChEBI" id="CHEBI:59789"/>
        <dbReference type="EC" id="4.1.1.50"/>
    </reaction>
</comment>
<evidence type="ECO:0000256" key="9">
    <source>
        <dbReference type="ARBA" id="ARBA00023317"/>
    </source>
</evidence>
<dbReference type="NCBIfam" id="TIGR03330">
    <property type="entry name" value="SAM_DCase_Bsu"/>
    <property type="match status" value="1"/>
</dbReference>
<evidence type="ECO:0000313" key="12">
    <source>
        <dbReference type="Proteomes" id="UP000543030"/>
    </source>
</evidence>
<keyword evidence="12" id="KW-1185">Reference proteome</keyword>
<evidence type="ECO:0000256" key="2">
    <source>
        <dbReference type="ARBA" id="ARBA00022793"/>
    </source>
</evidence>
<accession>A0A840RG05</accession>
<dbReference type="InterPro" id="IPR003826">
    <property type="entry name" value="AdoMetDC_fam_prok"/>
</dbReference>
<dbReference type="HAMAP" id="MF_00464">
    <property type="entry name" value="AdoMetDC_1"/>
    <property type="match status" value="1"/>
</dbReference>
<comment type="cofactor">
    <cofactor evidence="10">
        <name>pyruvate</name>
        <dbReference type="ChEBI" id="CHEBI:15361"/>
    </cofactor>
    <text evidence="10">Binds 1 pyruvoyl group covalently per subunit.</text>
</comment>
<dbReference type="PANTHER" id="PTHR33866">
    <property type="entry name" value="S-ADENOSYLMETHIONINE DECARBOXYLASE PROENZYME"/>
    <property type="match status" value="1"/>
</dbReference>
<comment type="similarity">
    <text evidence="10">Belongs to the prokaryotic AdoMetDC family. Type 1 subfamily.</text>
</comment>
<dbReference type="InterPro" id="IPR016067">
    <property type="entry name" value="S-AdoMet_deCO2ase_core"/>
</dbReference>
<evidence type="ECO:0000256" key="7">
    <source>
        <dbReference type="ARBA" id="ARBA00023239"/>
    </source>
</evidence>
<feature type="chain" id="PRO_5033182042" description="S-adenosylmethionine decarboxylase beta chain" evidence="10">
    <location>
        <begin position="1"/>
        <end position="68"/>
    </location>
</feature>
<dbReference type="Gene3D" id="3.30.360.110">
    <property type="entry name" value="S-adenosylmethionine decarboxylase domain"/>
    <property type="match status" value="1"/>
</dbReference>
<dbReference type="GO" id="GO:0008295">
    <property type="term" value="P:spermidine biosynthetic process"/>
    <property type="evidence" value="ECO:0007669"/>
    <property type="project" value="UniProtKB-UniRule"/>
</dbReference>
<comment type="pathway">
    <text evidence="10">Amine and polyamine biosynthesis; S-adenosylmethioninamine biosynthesis; S-adenosylmethioninamine from S-adenosyl-L-methionine: step 1/1.</text>
</comment>
<dbReference type="UniPathway" id="UPA00331">
    <property type="reaction ID" value="UER00451"/>
</dbReference>
<dbReference type="InterPro" id="IPR042284">
    <property type="entry name" value="AdoMetDC_N"/>
</dbReference>